<dbReference type="AlphaFoldDB" id="A0A8J3ACS0"/>
<reference evidence="1" key="1">
    <citation type="journal article" date="2014" name="Int. J. Syst. Evol. Microbiol.">
        <title>Complete genome sequence of Corynebacterium casei LMG S-19264T (=DSM 44701T), isolated from a smear-ripened cheese.</title>
        <authorList>
            <consortium name="US DOE Joint Genome Institute (JGI-PGF)"/>
            <person name="Walter F."/>
            <person name="Albersmeier A."/>
            <person name="Kalinowski J."/>
            <person name="Ruckert C."/>
        </authorList>
    </citation>
    <scope>NUCLEOTIDE SEQUENCE</scope>
    <source>
        <strain evidence="1">CGMCC 1.14988</strain>
    </source>
</reference>
<accession>A0A8J3ACS0</accession>
<dbReference type="Pfam" id="PF13196">
    <property type="entry name" value="DUF4012"/>
    <property type="match status" value="1"/>
</dbReference>
<dbReference type="EMBL" id="BMHA01000002">
    <property type="protein sequence ID" value="GGI03976.1"/>
    <property type="molecule type" value="Genomic_DNA"/>
</dbReference>
<proteinExistence type="predicted"/>
<name>A0A8J3ACS0_9ACTN</name>
<sequence>MVALGAVLVVWGVAAGVLAGTAALELRETRAQLSATERALRSTDLSGARASLARATEGAGTAASRLGSPLLAPARALPVVGDDLRFTVRLSERLHEVGAPATELLAVASAIVHDERDSGGVGVVPVAYVQELTPPLRASALALRRAVNDVGATAEHGLLGPVLDVRTQFLEVAGPAAELLEQAADVAEVVPGFFGADEPRRYLLVASTLSELRGSSGLLGSYALLEVSDGALRFGEFHDSGDDPWLAREVGGPADWYVERWSRVGALRHWHSANFTADFPSAARTVLQQWEARGNEPVDGVILADSRTFVGVAERSGGLDVPGIGTLEPHRVQEFVGVEAYGVFDDQEQRKAVLGAVAAATFTELLALLEDEDVVATAELLAGLAREGSVRVYSVDEDTQRVFDQVGVGGALAAAPQEFAGILVNNVAGNKVDYFGERRVHHEVSLRPDGGTRARIEATFTNTAPTDGLPDYVLGPTVDHLGPGDNESLVTLVCGTGCQILHAPGGAPARGNEAGATAVDVRLQVPAGTSRSLSFTTQTPHGWQRRDDGGIEVPVRHLLQTTVPGVTYTIEVRVPRGYWPVDLPEGAEHADGRVRLDGHGVGDLEVPVRFARLAAAGGS</sequence>
<evidence type="ECO:0000313" key="2">
    <source>
        <dbReference type="Proteomes" id="UP000650511"/>
    </source>
</evidence>
<evidence type="ECO:0008006" key="3">
    <source>
        <dbReference type="Google" id="ProtNLM"/>
    </source>
</evidence>
<reference evidence="1" key="2">
    <citation type="submission" date="2020-09" db="EMBL/GenBank/DDBJ databases">
        <authorList>
            <person name="Sun Q."/>
            <person name="Zhou Y."/>
        </authorList>
    </citation>
    <scope>NUCLEOTIDE SEQUENCE</scope>
    <source>
        <strain evidence="1">CGMCC 1.14988</strain>
    </source>
</reference>
<comment type="caution">
    <text evidence="1">The sequence shown here is derived from an EMBL/GenBank/DDBJ whole genome shotgun (WGS) entry which is preliminary data.</text>
</comment>
<dbReference type="InterPro" id="IPR025101">
    <property type="entry name" value="DUF4012"/>
</dbReference>
<protein>
    <recommendedName>
        <fullName evidence="3">DUF4012 domain-containing protein</fullName>
    </recommendedName>
</protein>
<evidence type="ECO:0000313" key="1">
    <source>
        <dbReference type="EMBL" id="GGI03976.1"/>
    </source>
</evidence>
<organism evidence="1 2">
    <name type="scientific">Egicoccus halophilus</name>
    <dbReference type="NCBI Taxonomy" id="1670830"/>
    <lineage>
        <taxon>Bacteria</taxon>
        <taxon>Bacillati</taxon>
        <taxon>Actinomycetota</taxon>
        <taxon>Nitriliruptoria</taxon>
        <taxon>Egicoccales</taxon>
        <taxon>Egicoccaceae</taxon>
        <taxon>Egicoccus</taxon>
    </lineage>
</organism>
<dbReference type="Proteomes" id="UP000650511">
    <property type="component" value="Unassembled WGS sequence"/>
</dbReference>
<keyword evidence="2" id="KW-1185">Reference proteome</keyword>
<gene>
    <name evidence="1" type="ORF">GCM10011354_06740</name>
</gene>